<dbReference type="AlphaFoldDB" id="A0A6A3IGX0"/>
<feature type="compositionally biased region" description="Basic residues" evidence="1">
    <location>
        <begin position="15"/>
        <end position="25"/>
    </location>
</feature>
<evidence type="ECO:0000256" key="1">
    <source>
        <dbReference type="SAM" id="MobiDB-lite"/>
    </source>
</evidence>
<dbReference type="EMBL" id="QXFV01003018">
    <property type="protein sequence ID" value="KAE8980772.1"/>
    <property type="molecule type" value="Genomic_DNA"/>
</dbReference>
<organism evidence="2 3">
    <name type="scientific">Phytophthora rubi</name>
    <dbReference type="NCBI Taxonomy" id="129364"/>
    <lineage>
        <taxon>Eukaryota</taxon>
        <taxon>Sar</taxon>
        <taxon>Stramenopiles</taxon>
        <taxon>Oomycota</taxon>
        <taxon>Peronosporomycetes</taxon>
        <taxon>Peronosporales</taxon>
        <taxon>Peronosporaceae</taxon>
        <taxon>Phytophthora</taxon>
    </lineage>
</organism>
<sequence>MPKRASRRSTESPRTPRRSSLRHAQRFQPRSKSGMFDSEVLIADIHGEHRPPGHMRLVRPNDGLLEPNMRHRRLVDMPSPGHSTFFIWGFSLSRREHASNYDANISWLRRDHRWVDTSRPDGHNWMPRYRQELTLTLNGPYPKVAYTRLRLPRAERTCQSPKYGFRLLVSKGRRFRTCRSRQDQFQRCDVTPNNSSDIHQLPADTSRASHS</sequence>
<comment type="caution">
    <text evidence="2">The sequence shown here is derived from an EMBL/GenBank/DDBJ whole genome shotgun (WGS) entry which is preliminary data.</text>
</comment>
<dbReference type="Proteomes" id="UP000429607">
    <property type="component" value="Unassembled WGS sequence"/>
</dbReference>
<reference evidence="2 3" key="1">
    <citation type="submission" date="2018-09" db="EMBL/GenBank/DDBJ databases">
        <title>Genomic investigation of the strawberry pathogen Phytophthora fragariae indicates pathogenicity is determined by transcriptional variation in three key races.</title>
        <authorList>
            <person name="Adams T.M."/>
            <person name="Armitage A.D."/>
            <person name="Sobczyk M.K."/>
            <person name="Bates H.J."/>
            <person name="Dunwell J.M."/>
            <person name="Nellist C.F."/>
            <person name="Harrison R.J."/>
        </authorList>
    </citation>
    <scope>NUCLEOTIDE SEQUENCE [LARGE SCALE GENOMIC DNA]</scope>
    <source>
        <strain evidence="2 3">SCRP249</strain>
    </source>
</reference>
<proteinExistence type="predicted"/>
<accession>A0A6A3IGX0</accession>
<name>A0A6A3IGX0_9STRA</name>
<evidence type="ECO:0000313" key="3">
    <source>
        <dbReference type="Proteomes" id="UP000429607"/>
    </source>
</evidence>
<protein>
    <submittedName>
        <fullName evidence="2">Uncharacterized protein</fullName>
    </submittedName>
</protein>
<feature type="region of interest" description="Disordered" evidence="1">
    <location>
        <begin position="189"/>
        <end position="211"/>
    </location>
</feature>
<gene>
    <name evidence="2" type="ORF">PR001_g24194</name>
</gene>
<evidence type="ECO:0000313" key="2">
    <source>
        <dbReference type="EMBL" id="KAE8980772.1"/>
    </source>
</evidence>
<feature type="region of interest" description="Disordered" evidence="1">
    <location>
        <begin position="1"/>
        <end position="33"/>
    </location>
</feature>